<evidence type="ECO:0000313" key="1">
    <source>
        <dbReference type="EMBL" id="MCI94089.1"/>
    </source>
</evidence>
<protein>
    <submittedName>
        <fullName evidence="1">Uncharacterized protein</fullName>
    </submittedName>
</protein>
<dbReference type="AlphaFoldDB" id="A0A392W2V3"/>
<organism evidence="1 2">
    <name type="scientific">Trifolium medium</name>
    <dbReference type="NCBI Taxonomy" id="97028"/>
    <lineage>
        <taxon>Eukaryota</taxon>
        <taxon>Viridiplantae</taxon>
        <taxon>Streptophyta</taxon>
        <taxon>Embryophyta</taxon>
        <taxon>Tracheophyta</taxon>
        <taxon>Spermatophyta</taxon>
        <taxon>Magnoliopsida</taxon>
        <taxon>eudicotyledons</taxon>
        <taxon>Gunneridae</taxon>
        <taxon>Pentapetalae</taxon>
        <taxon>rosids</taxon>
        <taxon>fabids</taxon>
        <taxon>Fabales</taxon>
        <taxon>Fabaceae</taxon>
        <taxon>Papilionoideae</taxon>
        <taxon>50 kb inversion clade</taxon>
        <taxon>NPAAA clade</taxon>
        <taxon>Hologalegina</taxon>
        <taxon>IRL clade</taxon>
        <taxon>Trifolieae</taxon>
        <taxon>Trifolium</taxon>
    </lineage>
</organism>
<keyword evidence="2" id="KW-1185">Reference proteome</keyword>
<comment type="caution">
    <text evidence="1">The sequence shown here is derived from an EMBL/GenBank/DDBJ whole genome shotgun (WGS) entry which is preliminary data.</text>
</comment>
<proteinExistence type="predicted"/>
<name>A0A392W2V3_9FABA</name>
<sequence length="62" mass="6759">RVNELNEMVLYSIGISCIDTKPSSNQAPQGCENRAGKKQMVDSFDTAATCHANLRIWGDDAS</sequence>
<dbReference type="Proteomes" id="UP000265520">
    <property type="component" value="Unassembled WGS sequence"/>
</dbReference>
<reference evidence="1 2" key="1">
    <citation type="journal article" date="2018" name="Front. Plant Sci.">
        <title>Red Clover (Trifolium pratense) and Zigzag Clover (T. medium) - A Picture of Genomic Similarities and Differences.</title>
        <authorList>
            <person name="Dluhosova J."/>
            <person name="Istvanek J."/>
            <person name="Nedelnik J."/>
            <person name="Repkova J."/>
        </authorList>
    </citation>
    <scope>NUCLEOTIDE SEQUENCE [LARGE SCALE GENOMIC DNA]</scope>
    <source>
        <strain evidence="2">cv. 10/8</strain>
        <tissue evidence="1">Leaf</tissue>
    </source>
</reference>
<feature type="non-terminal residue" evidence="1">
    <location>
        <position position="1"/>
    </location>
</feature>
<dbReference type="EMBL" id="LXQA011346888">
    <property type="protein sequence ID" value="MCI94089.1"/>
    <property type="molecule type" value="Genomic_DNA"/>
</dbReference>
<evidence type="ECO:0000313" key="2">
    <source>
        <dbReference type="Proteomes" id="UP000265520"/>
    </source>
</evidence>
<accession>A0A392W2V3</accession>